<dbReference type="Proteomes" id="UP001501243">
    <property type="component" value="Unassembled WGS sequence"/>
</dbReference>
<protein>
    <recommendedName>
        <fullName evidence="1">Glycoamylase-like domain-containing protein</fullName>
    </recommendedName>
</protein>
<name>A0ABP8Q0C2_9BACT</name>
<keyword evidence="3" id="KW-1185">Reference proteome</keyword>
<evidence type="ECO:0000259" key="1">
    <source>
        <dbReference type="Pfam" id="PF10091"/>
    </source>
</evidence>
<dbReference type="EMBL" id="BAABGQ010000004">
    <property type="protein sequence ID" value="GAA4495579.1"/>
    <property type="molecule type" value="Genomic_DNA"/>
</dbReference>
<dbReference type="InterPro" id="IPR019282">
    <property type="entry name" value="Glycoamylase-like_cons_dom"/>
</dbReference>
<feature type="domain" description="Glycoamylase-like" evidence="1">
    <location>
        <begin position="216"/>
        <end position="426"/>
    </location>
</feature>
<reference evidence="3" key="1">
    <citation type="journal article" date="2019" name="Int. J. Syst. Evol. Microbiol.">
        <title>The Global Catalogue of Microorganisms (GCM) 10K type strain sequencing project: providing services to taxonomists for standard genome sequencing and annotation.</title>
        <authorList>
            <consortium name="The Broad Institute Genomics Platform"/>
            <consortium name="The Broad Institute Genome Sequencing Center for Infectious Disease"/>
            <person name="Wu L."/>
            <person name="Ma J."/>
        </authorList>
    </citation>
    <scope>NUCLEOTIDE SEQUENCE [LARGE SCALE GENOMIC DNA]</scope>
    <source>
        <strain evidence="3">JCM 17841</strain>
    </source>
</reference>
<dbReference type="Pfam" id="PF10091">
    <property type="entry name" value="Glycoamylase"/>
    <property type="match status" value="1"/>
</dbReference>
<dbReference type="Gene3D" id="1.50.10.140">
    <property type="match status" value="1"/>
</dbReference>
<dbReference type="PROSITE" id="PS51257">
    <property type="entry name" value="PROKAR_LIPOPROTEIN"/>
    <property type="match status" value="1"/>
</dbReference>
<accession>A0ABP8Q0C2</accession>
<proteinExistence type="predicted"/>
<sequence length="542" mass="58533">MRLAGLGASLLLAACHKSVDSPAPVTPTPTPTPTAPTVADPTADRALLDKVQQATLAYFWDFGHPASGMARERSTSGDVVTTGGTGFGVQALVVGASRGWLTRDQAVARTQKICDFLKQANRFHGAWPHWLNGSSGAVIPFSAQDNGGDLVETSYLLNGLLVARAYYDGSGAAETALRQSITQLWEGVEWDWYASRGDGLLYWHWSPQYQWAMNMPIRGWNEALITYVLALGSPTHPIAPAVYKATWISNGFGTPTGYEGYQLPLGPAYGGPLFFAHYSFLSLDPRQMQDQYANYWLQNVTHTLINRSYCLYTAPKAYGYYTSLWGLTASDDPSGYKAHQPTDDNGTVSPTAALSSFPYTPFYAMQALRNYYGALGAQLTGTYGPRDGYNPSRNWVGQDFLAIDQGPIIDMIENYRSGLLWQLGAKIPELQAGLRQAGIAPPAYATGFVLDVPEAKSGRYDMLKHPDRNSYQLDVTLATAGNYTLTLETPTGAVVETPWSNQAQAAGLATVGLGAAAPTGDYVVRLVGPAGSVPVTLPVTLR</sequence>
<organism evidence="2 3">
    <name type="scientific">Hymenobacter ginsengisoli</name>
    <dbReference type="NCBI Taxonomy" id="1051626"/>
    <lineage>
        <taxon>Bacteria</taxon>
        <taxon>Pseudomonadati</taxon>
        <taxon>Bacteroidota</taxon>
        <taxon>Cytophagia</taxon>
        <taxon>Cytophagales</taxon>
        <taxon>Hymenobacteraceae</taxon>
        <taxon>Hymenobacter</taxon>
    </lineage>
</organism>
<evidence type="ECO:0000313" key="3">
    <source>
        <dbReference type="Proteomes" id="UP001501243"/>
    </source>
</evidence>
<gene>
    <name evidence="2" type="ORF">GCM10023172_07500</name>
</gene>
<evidence type="ECO:0000313" key="2">
    <source>
        <dbReference type="EMBL" id="GAA4495579.1"/>
    </source>
</evidence>
<comment type="caution">
    <text evidence="2">The sequence shown here is derived from an EMBL/GenBank/DDBJ whole genome shotgun (WGS) entry which is preliminary data.</text>
</comment>